<accession>A0A024B249</accession>
<sequence length="133" mass="14815">MELGKEVTEEVSSAIEEVKVEKFPSRRTFLENFILSVEKFQRREILGGTVLEGAVFLPAELVQAKDKEVVKMMQTAKRIKGTDELNTTVSLESKTIPVTAGVSVTGIEIVFGFTSDSDFDSILKIASHYKERD</sequence>
<dbReference type="RefSeq" id="YP_009036509.1">
    <property type="nucleotide sequence ID" value="NC_024213.1"/>
</dbReference>
<dbReference type="Proteomes" id="UP000026900">
    <property type="component" value="Segment"/>
</dbReference>
<evidence type="ECO:0000313" key="2">
    <source>
        <dbReference type="Proteomes" id="UP000026900"/>
    </source>
</evidence>
<dbReference type="KEGG" id="vg:19526060"/>
<organism evidence="1 2">
    <name type="scientific">Bacillus phage Hakuna</name>
    <dbReference type="NCBI Taxonomy" id="1486659"/>
    <lineage>
        <taxon>Viruses</taxon>
        <taxon>Duplodnaviria</taxon>
        <taxon>Heunggongvirae</taxon>
        <taxon>Uroviricota</taxon>
        <taxon>Caudoviricetes</taxon>
        <taxon>Herelleviridae</taxon>
        <taxon>Bastillevirinae</taxon>
        <taxon>Wphvirus</taxon>
        <taxon>Wphvirus hakuna</taxon>
    </lineage>
</organism>
<reference evidence="2" key="1">
    <citation type="submission" date="2014-09" db="EMBL/GenBank/DDBJ databases">
        <authorList>
            <person name="Sauder A.B."/>
            <person name="McKenzie Q.R."/>
            <person name="Temple L.M."/>
            <person name="Alexis B.K."/>
            <person name="Al-Atrache Z."/>
            <person name="Lewis L.O."/>
            <person name="Loesser-Casey K.E."/>
            <person name="Mitchell K.J."/>
        </authorList>
    </citation>
    <scope>NUCLEOTIDE SEQUENCE [LARGE SCALE GENOMIC DNA]</scope>
</reference>
<evidence type="ECO:0000313" key="1">
    <source>
        <dbReference type="EMBL" id="AHZ10078.1"/>
    </source>
</evidence>
<dbReference type="GeneID" id="19526060"/>
<protein>
    <submittedName>
        <fullName evidence="1">Uncharacterized protein</fullName>
    </submittedName>
</protein>
<keyword evidence="2" id="KW-1185">Reference proteome</keyword>
<proteinExistence type="predicted"/>
<dbReference type="EMBL" id="KJ489399">
    <property type="protein sequence ID" value="AHZ10078.1"/>
    <property type="molecule type" value="Genomic_DNA"/>
</dbReference>
<name>A0A024B249_9CAUD</name>